<dbReference type="Proteomes" id="UP001059971">
    <property type="component" value="Chromosome 1"/>
</dbReference>
<dbReference type="SUPFAM" id="SSF141371">
    <property type="entry name" value="PilZ domain-like"/>
    <property type="match status" value="1"/>
</dbReference>
<keyword evidence="3" id="KW-1185">Reference proteome</keyword>
<dbReference type="Pfam" id="PF07238">
    <property type="entry name" value="PilZ"/>
    <property type="match status" value="1"/>
</dbReference>
<accession>A0ABM7G5G9</accession>
<reference evidence="2" key="1">
    <citation type="submission" date="2018-07" db="EMBL/GenBank/DDBJ databases">
        <title>Complete genome sequence of Sphingomonas bisphenolicum strain AO1, a bisphenol A degradative bacterium isolated from Japanese farm field.</title>
        <authorList>
            <person name="Murakami M."/>
            <person name="Koh M."/>
            <person name="Koba S."/>
            <person name="Matsumura Y."/>
        </authorList>
    </citation>
    <scope>NUCLEOTIDE SEQUENCE</scope>
    <source>
        <strain evidence="2">AO1</strain>
    </source>
</reference>
<evidence type="ECO:0000313" key="2">
    <source>
        <dbReference type="EMBL" id="BBF69889.1"/>
    </source>
</evidence>
<feature type="domain" description="PilZ" evidence="1">
    <location>
        <begin position="27"/>
        <end position="109"/>
    </location>
</feature>
<gene>
    <name evidence="2" type="ORF">SBA_ch1_20890</name>
</gene>
<name>A0ABM7G5G9_9SPHN</name>
<dbReference type="InterPro" id="IPR009875">
    <property type="entry name" value="PilZ_domain"/>
</dbReference>
<sequence>MMAFTAFPTVGFCMDDQQDISDRGPARAAPRDSLFLLTTLSTPEGAPLGKARVRNLSATGLMADCERAVPAGIHIVCDLRGVGKVTGMVAWSREEKIGLAFDEPIDPQLARKPVGGAGAQHNAVPDYLRAHQHGVKRR</sequence>
<organism evidence="2 3">
    <name type="scientific">Sphingomonas bisphenolicum</name>
    <dbReference type="NCBI Taxonomy" id="296544"/>
    <lineage>
        <taxon>Bacteria</taxon>
        <taxon>Pseudomonadati</taxon>
        <taxon>Pseudomonadota</taxon>
        <taxon>Alphaproteobacteria</taxon>
        <taxon>Sphingomonadales</taxon>
        <taxon>Sphingomonadaceae</taxon>
        <taxon>Sphingomonas</taxon>
    </lineage>
</organism>
<evidence type="ECO:0000259" key="1">
    <source>
        <dbReference type="Pfam" id="PF07238"/>
    </source>
</evidence>
<protein>
    <recommendedName>
        <fullName evidence="1">PilZ domain-containing protein</fullName>
    </recommendedName>
</protein>
<evidence type="ECO:0000313" key="3">
    <source>
        <dbReference type="Proteomes" id="UP001059971"/>
    </source>
</evidence>
<proteinExistence type="predicted"/>
<dbReference type="EMBL" id="AP018817">
    <property type="protein sequence ID" value="BBF69889.1"/>
    <property type="molecule type" value="Genomic_DNA"/>
</dbReference>